<evidence type="ECO:0000256" key="11">
    <source>
        <dbReference type="ARBA" id="ARBA00023136"/>
    </source>
</evidence>
<evidence type="ECO:0000256" key="13">
    <source>
        <dbReference type="ARBA" id="ARBA00069878"/>
    </source>
</evidence>
<dbReference type="Pfam" id="PF01612">
    <property type="entry name" value="DNA_pol_A_exo1"/>
    <property type="match status" value="1"/>
</dbReference>
<evidence type="ECO:0000256" key="4">
    <source>
        <dbReference type="ARBA" id="ARBA00022692"/>
    </source>
</evidence>
<keyword evidence="4 15" id="KW-0812">Transmembrane</keyword>
<name>U5ESD1_9DIPT</name>
<evidence type="ECO:0000259" key="16">
    <source>
        <dbReference type="SMART" id="SM00474"/>
    </source>
</evidence>
<feature type="domain" description="3'-5' exonuclease" evidence="16">
    <location>
        <begin position="42"/>
        <end position="217"/>
    </location>
</feature>
<dbReference type="Gene3D" id="3.30.420.10">
    <property type="entry name" value="Ribonuclease H-like superfamily/Ribonuclease H"/>
    <property type="match status" value="1"/>
</dbReference>
<protein>
    <recommendedName>
        <fullName evidence="13">Exonuclease 3'-5' domain-containing protein 2</fullName>
    </recommendedName>
</protein>
<dbReference type="CDD" id="cd06141">
    <property type="entry name" value="WRN_exo"/>
    <property type="match status" value="1"/>
</dbReference>
<evidence type="ECO:0000256" key="3">
    <source>
        <dbReference type="ARBA" id="ARBA00004325"/>
    </source>
</evidence>
<comment type="cofactor">
    <cofactor evidence="2">
        <name>Mg(2+)</name>
        <dbReference type="ChEBI" id="CHEBI:18420"/>
    </cofactor>
</comment>
<dbReference type="GO" id="GO:0000175">
    <property type="term" value="F:3'-5'-RNA exonuclease activity"/>
    <property type="evidence" value="ECO:0007669"/>
    <property type="project" value="UniProtKB-ARBA"/>
</dbReference>
<dbReference type="AlphaFoldDB" id="U5ESD1"/>
<evidence type="ECO:0000256" key="8">
    <source>
        <dbReference type="ARBA" id="ARBA00022839"/>
    </source>
</evidence>
<keyword evidence="10" id="KW-0496">Mitochondrion</keyword>
<comment type="subcellular location">
    <subcellularLocation>
        <location evidence="3">Mitochondrion membrane</location>
    </subcellularLocation>
</comment>
<dbReference type="SMART" id="SM00474">
    <property type="entry name" value="35EXOc"/>
    <property type="match status" value="1"/>
</dbReference>
<evidence type="ECO:0000256" key="1">
    <source>
        <dbReference type="ARBA" id="ARBA00001936"/>
    </source>
</evidence>
<evidence type="ECO:0000313" key="17">
    <source>
        <dbReference type="EMBL" id="JAB56572.1"/>
    </source>
</evidence>
<dbReference type="GO" id="GO:0003676">
    <property type="term" value="F:nucleic acid binding"/>
    <property type="evidence" value="ECO:0007669"/>
    <property type="project" value="InterPro"/>
</dbReference>
<dbReference type="InterPro" id="IPR012337">
    <property type="entry name" value="RNaseH-like_sf"/>
</dbReference>
<comment type="similarity">
    <text evidence="12">Belongs to the EXD2 family.</text>
</comment>
<dbReference type="InterPro" id="IPR036397">
    <property type="entry name" value="RNaseH_sf"/>
</dbReference>
<organism evidence="17">
    <name type="scientific">Corethrella appendiculata</name>
    <dbReference type="NCBI Taxonomy" id="1370023"/>
    <lineage>
        <taxon>Eukaryota</taxon>
        <taxon>Metazoa</taxon>
        <taxon>Ecdysozoa</taxon>
        <taxon>Arthropoda</taxon>
        <taxon>Hexapoda</taxon>
        <taxon>Insecta</taxon>
        <taxon>Pterygota</taxon>
        <taxon>Neoptera</taxon>
        <taxon>Endopterygota</taxon>
        <taxon>Diptera</taxon>
        <taxon>Nematocera</taxon>
        <taxon>Culicoidea</taxon>
        <taxon>Chaoboridae</taxon>
        <taxon>Corethrella</taxon>
    </lineage>
</organism>
<sequence>MLNNRTKTIISTAIAVSVGVGVIYVLTRYRRNMLNCLRSYNVQICNTAEECRLIVKKLRKDCEEYNVLGFDCEWVNVNGSRRPVALLQLSSYSGLCALIRLCSIKKLPVELHELLNDRNIYKVGVAPIDDAKYLSQDYSLRVERTLDLRYLARHLGYEPLGIAKLAQKHLNVTLDKNWRIRCSDWESVGLSDKQIDYAAKDALIAFDLFECFADELVKGYPWTSRKKKLANVLLICNSYTNQYFKNRHFKTKNFTYKNSNIIIDLSEKYQKPPTKAMKRHYSTRTKPLYDNCILQAPDGELLCTCERKKAEWYVEKNLGAIVSVPDDDTFIVRLNFEPASRAVGDAGKYYQQIKLNQCVVCGRDDSFIRKNVIPRDYRKHFPEVMKEHTSHDVLLLCLECHQKSNYSDVGMRKKLEKLCNAPLTNSSGNFKEFIINERVEIRKAARALYINPDKIPEEKKEQLREKLLSYFPEGTEISNEFLQEYSNIDVKIPNENFQQHGAKVVEYFKENQGLAALEKMWRQHFLNVMRPGYLPELWSVDHSVQRLEIRADEGRVELQDLLLAGLKCIPSTSMLPPVNGSNSEGSKSTTTENGINSSENTICDISSNLDDETVSSITFNDMNETEFFSDATGTGSSLRNSNPTQYKTIKSNRLTNNSNNNNNTDTDTTLNIDDFQSFNDYDSDNTDSTLSQPSTSLADINDEGDNDLCG</sequence>
<feature type="transmembrane region" description="Helical" evidence="15">
    <location>
        <begin position="9"/>
        <end position="27"/>
    </location>
</feature>
<keyword evidence="6" id="KW-0479">Metal-binding</keyword>
<accession>U5ESD1</accession>
<evidence type="ECO:0000256" key="15">
    <source>
        <dbReference type="SAM" id="Phobius"/>
    </source>
</evidence>
<evidence type="ECO:0000256" key="10">
    <source>
        <dbReference type="ARBA" id="ARBA00023128"/>
    </source>
</evidence>
<dbReference type="InterPro" id="IPR002562">
    <property type="entry name" value="3'-5'_exonuclease_dom"/>
</dbReference>
<keyword evidence="9 15" id="KW-1133">Transmembrane helix</keyword>
<dbReference type="GO" id="GO:0031966">
    <property type="term" value="C:mitochondrial membrane"/>
    <property type="evidence" value="ECO:0007669"/>
    <property type="project" value="UniProtKB-SubCell"/>
</dbReference>
<reference evidence="17" key="1">
    <citation type="journal article" date="2014" name="Insect Biochem. Mol. Biol.">
        <title>An insight into the sialome of the frog biting fly, Corethrella appendiculata.</title>
        <authorList>
            <person name="Ribeiro J.M.C."/>
            <person name="Chagas A.C."/>
            <person name="Pham V.M."/>
            <person name="Lounibos L.P."/>
            <person name="Calvo E."/>
        </authorList>
    </citation>
    <scope>NUCLEOTIDE SEQUENCE</scope>
    <source>
        <tissue evidence="17">Salivary glands</tissue>
    </source>
</reference>
<feature type="region of interest" description="Disordered" evidence="14">
    <location>
        <begin position="679"/>
        <end position="710"/>
    </location>
</feature>
<keyword evidence="7" id="KW-0378">Hydrolase</keyword>
<dbReference type="FunFam" id="3.30.420.10:FF:000041">
    <property type="entry name" value="Exonuclease 3'-5' domain containing 2"/>
    <property type="match status" value="1"/>
</dbReference>
<evidence type="ECO:0000256" key="7">
    <source>
        <dbReference type="ARBA" id="ARBA00022801"/>
    </source>
</evidence>
<dbReference type="GO" id="GO:0046872">
    <property type="term" value="F:metal ion binding"/>
    <property type="evidence" value="ECO:0007669"/>
    <property type="project" value="UniProtKB-KW"/>
</dbReference>
<dbReference type="GO" id="GO:0006310">
    <property type="term" value="P:DNA recombination"/>
    <property type="evidence" value="ECO:0007669"/>
    <property type="project" value="UniProtKB-ARBA"/>
</dbReference>
<proteinExistence type="evidence at transcript level"/>
<evidence type="ECO:0000256" key="5">
    <source>
        <dbReference type="ARBA" id="ARBA00022722"/>
    </source>
</evidence>
<evidence type="ECO:0000256" key="9">
    <source>
        <dbReference type="ARBA" id="ARBA00022989"/>
    </source>
</evidence>
<keyword evidence="11 15" id="KW-0472">Membrane</keyword>
<comment type="cofactor">
    <cofactor evidence="1">
        <name>Mn(2+)</name>
        <dbReference type="ChEBI" id="CHEBI:29035"/>
    </cofactor>
</comment>
<evidence type="ECO:0000256" key="14">
    <source>
        <dbReference type="SAM" id="MobiDB-lite"/>
    </source>
</evidence>
<feature type="compositionally biased region" description="Polar residues" evidence="14">
    <location>
        <begin position="679"/>
        <end position="698"/>
    </location>
</feature>
<evidence type="ECO:0000256" key="2">
    <source>
        <dbReference type="ARBA" id="ARBA00001946"/>
    </source>
</evidence>
<dbReference type="PANTHER" id="PTHR13620">
    <property type="entry name" value="3-5 EXONUCLEASE"/>
    <property type="match status" value="1"/>
</dbReference>
<dbReference type="SUPFAM" id="SSF53098">
    <property type="entry name" value="Ribonuclease H-like"/>
    <property type="match status" value="1"/>
</dbReference>
<feature type="region of interest" description="Disordered" evidence="14">
    <location>
        <begin position="574"/>
        <end position="603"/>
    </location>
</feature>
<dbReference type="InterPro" id="IPR051132">
    <property type="entry name" value="3-5_Exonuclease_domain"/>
</dbReference>
<dbReference type="PANTHER" id="PTHR13620:SF104">
    <property type="entry name" value="EXONUCLEASE 3'-5' DOMAIN-CONTAINING PROTEIN 2"/>
    <property type="match status" value="1"/>
</dbReference>
<keyword evidence="8 17" id="KW-0269">Exonuclease</keyword>
<evidence type="ECO:0000256" key="6">
    <source>
        <dbReference type="ARBA" id="ARBA00022723"/>
    </source>
</evidence>
<evidence type="ECO:0000256" key="12">
    <source>
        <dbReference type="ARBA" id="ARBA00061005"/>
    </source>
</evidence>
<keyword evidence="5" id="KW-0540">Nuclease</keyword>
<dbReference type="GO" id="GO:0005634">
    <property type="term" value="C:nucleus"/>
    <property type="evidence" value="ECO:0007669"/>
    <property type="project" value="TreeGrafter"/>
</dbReference>
<feature type="compositionally biased region" description="Acidic residues" evidence="14">
    <location>
        <begin position="700"/>
        <end position="710"/>
    </location>
</feature>
<dbReference type="EMBL" id="GANO01003299">
    <property type="protein sequence ID" value="JAB56572.1"/>
    <property type="molecule type" value="mRNA"/>
</dbReference>